<dbReference type="GO" id="GO:0005829">
    <property type="term" value="C:cytosol"/>
    <property type="evidence" value="ECO:0007669"/>
    <property type="project" value="TreeGrafter"/>
</dbReference>
<dbReference type="AlphaFoldDB" id="A0A1G6I3R7"/>
<evidence type="ECO:0000313" key="3">
    <source>
        <dbReference type="EMBL" id="SDC01134.1"/>
    </source>
</evidence>
<organism evidence="3 4">
    <name type="scientific">Raineyella antarctica</name>
    <dbReference type="NCBI Taxonomy" id="1577474"/>
    <lineage>
        <taxon>Bacteria</taxon>
        <taxon>Bacillati</taxon>
        <taxon>Actinomycetota</taxon>
        <taxon>Actinomycetes</taxon>
        <taxon>Propionibacteriales</taxon>
        <taxon>Propionibacteriaceae</taxon>
        <taxon>Raineyella</taxon>
    </lineage>
</organism>
<sequence>MSVKVWWATLASADRRLLGLLDQTEEARVASLLRPADQGRSLLGAALLRLAVADHLGVEPTEVVVDRTCGRCGGQHGAPRILGPGSSCPWVSVSHSGLLVVVAVAPDGPVGVDVQRLSELSDPDGGQDWACREALVKAGGSGAAGWTGAESTADDPGPVEPTGDCRELRPPLPGYVAVLATPGRAGVEPVVRHWPERNQASFEGRLTA</sequence>
<dbReference type="InterPro" id="IPR050559">
    <property type="entry name" value="P-Pant_transferase_sf"/>
</dbReference>
<dbReference type="GO" id="GO:0000287">
    <property type="term" value="F:magnesium ion binding"/>
    <property type="evidence" value="ECO:0007669"/>
    <property type="project" value="InterPro"/>
</dbReference>
<dbReference type="SUPFAM" id="SSF56214">
    <property type="entry name" value="4'-phosphopantetheinyl transferase"/>
    <property type="match status" value="1"/>
</dbReference>
<dbReference type="InterPro" id="IPR037143">
    <property type="entry name" value="4-PPantetheinyl_Trfase_dom_sf"/>
</dbReference>
<evidence type="ECO:0000313" key="4">
    <source>
        <dbReference type="Proteomes" id="UP000199086"/>
    </source>
</evidence>
<dbReference type="STRING" id="1577474.GA0111570_11414"/>
<evidence type="ECO:0000256" key="1">
    <source>
        <dbReference type="ARBA" id="ARBA00022679"/>
    </source>
</evidence>
<gene>
    <name evidence="3" type="ORF">GA0111570_11414</name>
</gene>
<protein>
    <submittedName>
        <fullName evidence="3">4'-phosphopantetheinyl transferase</fullName>
    </submittedName>
</protein>
<proteinExistence type="predicted"/>
<dbReference type="GO" id="GO:0008897">
    <property type="term" value="F:holo-[acyl-carrier-protein] synthase activity"/>
    <property type="evidence" value="ECO:0007669"/>
    <property type="project" value="InterPro"/>
</dbReference>
<reference evidence="3 4" key="1">
    <citation type="submission" date="2016-06" db="EMBL/GenBank/DDBJ databases">
        <authorList>
            <person name="Olsen C.W."/>
            <person name="Carey S."/>
            <person name="Hinshaw L."/>
            <person name="Karasin A.I."/>
        </authorList>
    </citation>
    <scope>NUCLEOTIDE SEQUENCE [LARGE SCALE GENOMIC DNA]</scope>
    <source>
        <strain evidence="3 4">LZ-22</strain>
    </source>
</reference>
<feature type="region of interest" description="Disordered" evidence="2">
    <location>
        <begin position="142"/>
        <end position="163"/>
    </location>
</feature>
<name>A0A1G6I3R7_9ACTN</name>
<dbReference type="PANTHER" id="PTHR12215">
    <property type="entry name" value="PHOSPHOPANTETHEINE TRANSFERASE"/>
    <property type="match status" value="1"/>
</dbReference>
<dbReference type="Proteomes" id="UP000199086">
    <property type="component" value="Unassembled WGS sequence"/>
</dbReference>
<dbReference type="GO" id="GO:0019878">
    <property type="term" value="P:lysine biosynthetic process via aminoadipic acid"/>
    <property type="evidence" value="ECO:0007669"/>
    <property type="project" value="TreeGrafter"/>
</dbReference>
<dbReference type="PANTHER" id="PTHR12215:SF10">
    <property type="entry name" value="L-AMINOADIPATE-SEMIALDEHYDE DEHYDROGENASE-PHOSPHOPANTETHEINYL TRANSFERASE"/>
    <property type="match status" value="1"/>
</dbReference>
<keyword evidence="4" id="KW-1185">Reference proteome</keyword>
<accession>A0A1G6I3R7</accession>
<evidence type="ECO:0000256" key="2">
    <source>
        <dbReference type="SAM" id="MobiDB-lite"/>
    </source>
</evidence>
<keyword evidence="1 3" id="KW-0808">Transferase</keyword>
<dbReference type="EMBL" id="FMYF01000014">
    <property type="protein sequence ID" value="SDC01134.1"/>
    <property type="molecule type" value="Genomic_DNA"/>
</dbReference>
<dbReference type="Gene3D" id="3.90.470.20">
    <property type="entry name" value="4'-phosphopantetheinyl transferase domain"/>
    <property type="match status" value="1"/>
</dbReference>